<dbReference type="STRING" id="1075417.SAMN05421823_113125"/>
<reference evidence="8 9" key="1">
    <citation type="submission" date="2016-10" db="EMBL/GenBank/DDBJ databases">
        <authorList>
            <person name="de Groot N.N."/>
        </authorList>
    </citation>
    <scope>NUCLEOTIDE SEQUENCE [LARGE SCALE GENOMIC DNA]</scope>
    <source>
        <strain evidence="8 9">DSM 25186</strain>
    </source>
</reference>
<dbReference type="GO" id="GO:0005737">
    <property type="term" value="C:cytoplasm"/>
    <property type="evidence" value="ECO:0007669"/>
    <property type="project" value="UniProtKB-SubCell"/>
</dbReference>
<accession>A0A1G9T950</accession>
<evidence type="ECO:0000256" key="3">
    <source>
        <dbReference type="ARBA" id="ARBA00022737"/>
    </source>
</evidence>
<dbReference type="OrthoDB" id="982262at2"/>
<protein>
    <submittedName>
        <fullName evidence="8">Tetratricopeptide repeat-containing protein</fullName>
    </submittedName>
</protein>
<dbReference type="GO" id="GO:0000155">
    <property type="term" value="F:phosphorelay sensor kinase activity"/>
    <property type="evidence" value="ECO:0007669"/>
    <property type="project" value="InterPro"/>
</dbReference>
<dbReference type="InterPro" id="IPR036097">
    <property type="entry name" value="HisK_dim/P_sf"/>
</dbReference>
<keyword evidence="9" id="KW-1185">Reference proteome</keyword>
<feature type="coiled-coil region" evidence="7">
    <location>
        <begin position="376"/>
        <end position="466"/>
    </location>
</feature>
<dbReference type="Proteomes" id="UP000198510">
    <property type="component" value="Unassembled WGS sequence"/>
</dbReference>
<comment type="similarity">
    <text evidence="5">Belongs to the Rap family.</text>
</comment>
<evidence type="ECO:0000313" key="9">
    <source>
        <dbReference type="Proteomes" id="UP000198510"/>
    </source>
</evidence>
<comment type="subcellular location">
    <subcellularLocation>
        <location evidence="1">Cytoplasm</location>
    </subcellularLocation>
</comment>
<keyword evidence="2" id="KW-0963">Cytoplasm</keyword>
<evidence type="ECO:0000256" key="4">
    <source>
        <dbReference type="ARBA" id="ARBA00022803"/>
    </source>
</evidence>
<feature type="repeat" description="TPR" evidence="6">
    <location>
        <begin position="161"/>
        <end position="194"/>
    </location>
</feature>
<evidence type="ECO:0000256" key="6">
    <source>
        <dbReference type="PROSITE-ProRule" id="PRU00339"/>
    </source>
</evidence>
<dbReference type="PANTHER" id="PTHR46630">
    <property type="entry name" value="TETRATRICOPEPTIDE REPEAT PROTEIN 29"/>
    <property type="match status" value="1"/>
</dbReference>
<dbReference type="SMART" id="SM00028">
    <property type="entry name" value="TPR"/>
    <property type="match status" value="5"/>
</dbReference>
<keyword evidence="7" id="KW-0175">Coiled coil</keyword>
<evidence type="ECO:0000256" key="7">
    <source>
        <dbReference type="SAM" id="Coils"/>
    </source>
</evidence>
<dbReference type="InterPro" id="IPR011990">
    <property type="entry name" value="TPR-like_helical_dom_sf"/>
</dbReference>
<name>A0A1G9T950_9BACT</name>
<dbReference type="Gene3D" id="1.25.40.10">
    <property type="entry name" value="Tetratricopeptide repeat domain"/>
    <property type="match status" value="2"/>
</dbReference>
<dbReference type="SUPFAM" id="SSF47384">
    <property type="entry name" value="Homodimeric domain of signal transducing histidine kinase"/>
    <property type="match status" value="1"/>
</dbReference>
<dbReference type="InterPro" id="IPR019734">
    <property type="entry name" value="TPR_rpt"/>
</dbReference>
<evidence type="ECO:0000256" key="2">
    <source>
        <dbReference type="ARBA" id="ARBA00022490"/>
    </source>
</evidence>
<sequence length="531" mass="60734">MCVITHRFSVKMARNNSRTIATQNLQAALLPMEASSSEVKQLVEQAYQYNIFDADQLTQYLALLQQAKAYFGQQESEKERLECLLAEVFGIYMNGQQREALQQLEDCLPQVRALGDPGQLVFAKGVAGLITWTLGDLTRGMRELLEALAILEETQVTEDWLSTYYLLGNQYLDLKDLENARRCFEKGLALPEHYTNRVSVPITQARIYDGLASVCLLEVNYGQALTYLAKARHLQERCQDNYGLSRTLHDTAFIYRKKGLVAQALDYYGQSLALRRKASLKNGLVTTLTHLGEFHLELGKPDLAFPLLEEGLQWARQVGVQSKVCTLYHLLSRYYKLAGDAPRALECLEEYLALRDHMASDEVQMQLKRLSIRHELEKSEREAEIHRLRHTELKAAYDEISQINEHLKEVISYVEERNQQISAHKEEIEAQSEQLRCANEAITELNQQLEDKVRERTASLAQQNQLFKEYAELNAHKVRGPLARILGLLQLVRIELVKPEELPTILGHLEHSAQELDQVVTLMNEVLSKSR</sequence>
<dbReference type="Pfam" id="PF13181">
    <property type="entry name" value="TPR_8"/>
    <property type="match status" value="1"/>
</dbReference>
<dbReference type="Pfam" id="PF13424">
    <property type="entry name" value="TPR_12"/>
    <property type="match status" value="1"/>
</dbReference>
<keyword evidence="3" id="KW-0677">Repeat</keyword>
<dbReference type="InterPro" id="IPR051476">
    <property type="entry name" value="Bac_ResReg_Asp_Phosphatase"/>
</dbReference>
<dbReference type="AlphaFoldDB" id="A0A1G9T950"/>
<dbReference type="SUPFAM" id="SSF48452">
    <property type="entry name" value="TPR-like"/>
    <property type="match status" value="2"/>
</dbReference>
<proteinExistence type="inferred from homology"/>
<keyword evidence="4 6" id="KW-0802">TPR repeat</keyword>
<dbReference type="EMBL" id="FNFO01000013">
    <property type="protein sequence ID" value="SDM44122.1"/>
    <property type="molecule type" value="Genomic_DNA"/>
</dbReference>
<gene>
    <name evidence="8" type="ORF">SAMN05421823_113125</name>
</gene>
<evidence type="ECO:0000313" key="8">
    <source>
        <dbReference type="EMBL" id="SDM44122.1"/>
    </source>
</evidence>
<evidence type="ECO:0000256" key="1">
    <source>
        <dbReference type="ARBA" id="ARBA00004496"/>
    </source>
</evidence>
<dbReference type="PANTHER" id="PTHR46630:SF1">
    <property type="entry name" value="TETRATRICOPEPTIDE REPEAT PROTEIN 29"/>
    <property type="match status" value="1"/>
</dbReference>
<organism evidence="8 9">
    <name type="scientific">Catalinimonas alkaloidigena</name>
    <dbReference type="NCBI Taxonomy" id="1075417"/>
    <lineage>
        <taxon>Bacteria</taxon>
        <taxon>Pseudomonadati</taxon>
        <taxon>Bacteroidota</taxon>
        <taxon>Cytophagia</taxon>
        <taxon>Cytophagales</taxon>
        <taxon>Catalimonadaceae</taxon>
        <taxon>Catalinimonas</taxon>
    </lineage>
</organism>
<evidence type="ECO:0000256" key="5">
    <source>
        <dbReference type="ARBA" id="ARBA00038253"/>
    </source>
</evidence>
<dbReference type="PROSITE" id="PS50005">
    <property type="entry name" value="TPR"/>
    <property type="match status" value="1"/>
</dbReference>